<dbReference type="InterPro" id="IPR036641">
    <property type="entry name" value="HPT_dom_sf"/>
</dbReference>
<keyword evidence="3" id="KW-0808">Transferase</keyword>
<dbReference type="SUPFAM" id="SSF50341">
    <property type="entry name" value="CheW-like"/>
    <property type="match status" value="1"/>
</dbReference>
<feature type="compositionally biased region" description="Basic and acidic residues" evidence="7">
    <location>
        <begin position="788"/>
        <end position="797"/>
    </location>
</feature>
<dbReference type="GO" id="GO:0000160">
    <property type="term" value="P:phosphorelay signal transduction system"/>
    <property type="evidence" value="ECO:0007669"/>
    <property type="project" value="InterPro"/>
</dbReference>
<dbReference type="CDD" id="cd00088">
    <property type="entry name" value="HPT"/>
    <property type="match status" value="1"/>
</dbReference>
<feature type="compositionally biased region" description="Low complexity" evidence="7">
    <location>
        <begin position="1230"/>
        <end position="1241"/>
    </location>
</feature>
<sequence length="2174" mass="233679">MVCGVVGRRAAGGGRVVRACAGRHGSSRRGRRLDDRALPGGARPVRRGGAARVGPPDGKLARPDGGRQRQRRRVDDRCLRAQRDAAGVRGGVDEIGHAVQAGHAGPDPRPRTLYARAARHGRRRGQHRRANQSAGAQRRHRGRARRSRRRRIRGGGAGSASPVEPLGRDGPQHRQPRGPDQRRHPGRQPGRRAVERSGRPQHALGRRHDRFGAGRLPQDDRRAGAVVRPAQAGERRHPGRGGRSAGAAAVPGPREPGHDARAREHRTDAGRARGKPPPLRSHGRAAGARPGGAARCVEEHLRDGRGTRGARRLETRGGHRAQGRRLRRAGRARRRRCAHQVHGPEDPPGRVRREHAQYGRHHVRQGVQEAGQLPLHARDHAHHRIAGEQEGRGQGGRRQGVGDEHGRRAPHRPGRRSQYLPRGRAPGGSARCAAPRARARDRPGRRDRTRYGRAAGADAGQAHGHAGAARAAPAPPQPGRSGHRRDAEPGRLLRRRRDQSEAIAAIFRAAHTIKGSAGLFSLDHIVAFTHVVESLLDAVREGRVALDDAMITLLLSCCDYLSGMTDGLAAGRYDADPDNAAEGEMLLQALRRHMGDAEGPGALAVQPEPEVERIGQQAGDGDCWHISLRFGRGVLQNGMDPIAFLRYLARLGRIAGMATHGGPRGDPGRVRIRAGRLRDPPGAAAQQGLAVRGADPRAAGKSRAPGRNAGPVRQRDGGGTGRRAGAAVAAGHRQRRCANVAAAPGRHPGRRRPGGARGGGSGAAQAEAGGGAKGAGKPFDPGGFRQARSADRPGGRIDHRRRARQRDRPAPAQYRPAGSHVHPVRTGGGRARRRARPAHGQNRRHVQPLPARGARRGAGTGQGHRPDRGRRGCRTGQDGGGKNRRSADAPGAQCDGPRHRAGRCARGRRQAGQGDDQVERVPRVGQHRDPGERRRGRPAQGQNPGQGHRARAGGPRAQAHRQRNLQPDLRSGRGRDQPRRRGRHGHRAPAAHAGHHRRLPGAGGDVGIRDPARHHRGVHRVRRRTGTGLQQPARTGAAVHPPAVAVPTGRRTGAAREHRGAPLRQGARGTGGRYAAGRIPDRDQAAQPHLQRTPSFRRWPPRTGDMAMMHTAIDGYAGAGVDIDAALPGQFLTFMLGEEQFAVGILHIKEIIEYAGMAAVPMMPDCVRGVINLRGAVVPVIDLKRRQAGTGHAGGRRQRGGGNRARPHRAGAVVRHPGAARLHRRHRQVQRPVRGAAGARARAVHRRGGGNVARWRRRCRHPARHAGVAVAHVRSIPDRPRIFPVPALYLRRGGHHHVQRQTGAGERTAGQAAGAPPAGELWRLSAAAAQPPRSGRTADRGGPADHQRDLFFPRTETLQPAARTGDTARRGCPRKRPGAARVERGQFQRRGGVQHCHGAGGRVRQRTGARAVGSAGHRYQHPHAAARAQRPLSDRARQPDAARLPQALLPAGAGQRGRHHADRPRAAPARAVPAREPERTAAQAGRGGAPAGAAAARRPFPDRALGNPERHQRHAVGGAERPAQRRAGHHRHLRRGQPAAGNGTHEDAVARRDRARCGNAQDGRHLVPAQDHGRAAHAGGDLLHAHRARRPDVGGSAHRRRGGRDHQAAPGPQAVFIRQRGRTGVGRAHRCRRPRGRTCASPARAPRHRAPCAAGGDGQVQRRRHPAARRCPPDDRHHGADRGDRHIHRRHPGARRGADGAAARGARHRGGAAHARKVHRRLCRAPGQRVRGAGEGSGQQRPRAAGAGADCTRRQAHAPASQRRPVFRGSGGRAAGQPPPAVGRCAVPLRRARGRRQRAGRDHDGHGRRRRGRPAGDAQRRRAHGGAGRSVVRGVRHAQGSGQARRGGKIGAAQRDLPRDFAAAGVKQPPVRRMPYCLGSDRVRGQTPALALRGWRQRPHAAFMVGRVLGIGVHFRLRGQLEAGRFGQADHVFFMHIAGAGRIVLLLAGRQAVLHHAEHAARFQARVHAGKQRFQIVGSRWDPVMDVAEGEHHVHAVIWCEFIFARRREHAQRHLVVHGRIGVQARHEALGAFAFALVGGCQVVPGGDQFAALAQVRRQDLGVPAGARRQLHHRHVGTDAEEGQRFVWMAVSVALHIGGRARGGGDGGFQLRVLGLRVSAGGSEQRGAGQSGHEVILHTRSPEVSMAAPFGHAARSWARTARRSSESARTAGPV</sequence>
<feature type="compositionally biased region" description="Basic and acidic residues" evidence="7">
    <location>
        <begin position="1671"/>
        <end position="1684"/>
    </location>
</feature>
<dbReference type="SMART" id="SM00073">
    <property type="entry name" value="HPT"/>
    <property type="match status" value="1"/>
</dbReference>
<feature type="compositionally biased region" description="Basic residues" evidence="7">
    <location>
        <begin position="1194"/>
        <end position="1209"/>
    </location>
</feature>
<keyword evidence="2 6" id="KW-0597">Phosphoprotein</keyword>
<dbReference type="Gene3D" id="2.40.50.180">
    <property type="entry name" value="CheA-289, Domain 4"/>
    <property type="match status" value="1"/>
</dbReference>
<feature type="compositionally biased region" description="Basic residues" evidence="7">
    <location>
        <begin position="1012"/>
        <end position="1025"/>
    </location>
</feature>
<dbReference type="GO" id="GO:0009736">
    <property type="term" value="P:cytokinin-activated signaling pathway"/>
    <property type="evidence" value="ECO:0007669"/>
    <property type="project" value="UniProtKB-KW"/>
</dbReference>
<feature type="compositionally biased region" description="Basic residues" evidence="7">
    <location>
        <begin position="1524"/>
        <end position="1535"/>
    </location>
</feature>
<feature type="compositionally biased region" description="Basic and acidic residues" evidence="7">
    <location>
        <begin position="1336"/>
        <end position="1351"/>
    </location>
</feature>
<feature type="compositionally biased region" description="Low complexity" evidence="7">
    <location>
        <begin position="284"/>
        <end position="295"/>
    </location>
</feature>
<evidence type="ECO:0000256" key="4">
    <source>
        <dbReference type="ARBA" id="ARBA00022777"/>
    </source>
</evidence>
<dbReference type="GO" id="GO:0005829">
    <property type="term" value="C:cytosol"/>
    <property type="evidence" value="ECO:0007669"/>
    <property type="project" value="UniProtKB-SubCell"/>
</dbReference>
<feature type="domain" description="HPt" evidence="9">
    <location>
        <begin position="471"/>
        <end position="568"/>
    </location>
</feature>
<feature type="compositionally biased region" description="Basic residues" evidence="7">
    <location>
        <begin position="830"/>
        <end position="846"/>
    </location>
</feature>
<dbReference type="PANTHER" id="PTHR22617:SF41">
    <property type="entry name" value="CHEMOTAXIS SIGNAL TRANSDUCTION SYSTEM ADAPTOR PROTEIN CHEW"/>
    <property type="match status" value="1"/>
</dbReference>
<dbReference type="GO" id="GO:0016301">
    <property type="term" value="F:kinase activity"/>
    <property type="evidence" value="ECO:0007669"/>
    <property type="project" value="UniProtKB-KW"/>
</dbReference>
<feature type="compositionally biased region" description="Basic residues" evidence="7">
    <location>
        <begin position="117"/>
        <end position="130"/>
    </location>
</feature>
<organism evidence="10">
    <name type="scientific">Tanacetum cinerariifolium</name>
    <name type="common">Dalmatian daisy</name>
    <name type="synonym">Chrysanthemum cinerariifolium</name>
    <dbReference type="NCBI Taxonomy" id="118510"/>
    <lineage>
        <taxon>Eukaryota</taxon>
        <taxon>Viridiplantae</taxon>
        <taxon>Streptophyta</taxon>
        <taxon>Embryophyta</taxon>
        <taxon>Tracheophyta</taxon>
        <taxon>Spermatophyta</taxon>
        <taxon>Magnoliopsida</taxon>
        <taxon>eudicotyledons</taxon>
        <taxon>Gunneridae</taxon>
        <taxon>Pentapetalae</taxon>
        <taxon>asterids</taxon>
        <taxon>campanulids</taxon>
        <taxon>Asterales</taxon>
        <taxon>Asteraceae</taxon>
        <taxon>Asteroideae</taxon>
        <taxon>Anthemideae</taxon>
        <taxon>Anthemidinae</taxon>
        <taxon>Tanacetum</taxon>
    </lineage>
</organism>
<comment type="caution">
    <text evidence="10">The sequence shown here is derived from an EMBL/GenBank/DDBJ whole genome shotgun (WGS) entry which is preliminary data.</text>
</comment>
<feature type="compositionally biased region" description="Basic residues" evidence="7">
    <location>
        <begin position="318"/>
        <end position="339"/>
    </location>
</feature>
<feature type="compositionally biased region" description="Basic and acidic residues" evidence="7">
    <location>
        <begin position="59"/>
        <end position="79"/>
    </location>
</feature>
<feature type="region of interest" description="Disordered" evidence="7">
    <location>
        <begin position="679"/>
        <end position="1073"/>
    </location>
</feature>
<feature type="modified residue" description="Phosphohistidine" evidence="6">
    <location>
        <position position="511"/>
    </location>
</feature>
<dbReference type="EMBL" id="BKCJ010000008">
    <property type="protein sequence ID" value="GEU28509.1"/>
    <property type="molecule type" value="Genomic_DNA"/>
</dbReference>
<dbReference type="Pfam" id="PF01584">
    <property type="entry name" value="CheW"/>
    <property type="match status" value="1"/>
</dbReference>
<proteinExistence type="predicted"/>
<evidence type="ECO:0000256" key="6">
    <source>
        <dbReference type="PROSITE-ProRule" id="PRU00110"/>
    </source>
</evidence>
<feature type="compositionally biased region" description="Basic and acidic residues" evidence="7">
    <location>
        <begin position="342"/>
        <end position="352"/>
    </location>
</feature>
<feature type="compositionally biased region" description="Basic and acidic residues" evidence="7">
    <location>
        <begin position="438"/>
        <end position="450"/>
    </location>
</feature>
<feature type="compositionally biased region" description="Low complexity" evidence="7">
    <location>
        <begin position="421"/>
        <end position="436"/>
    </location>
</feature>
<evidence type="ECO:0000256" key="2">
    <source>
        <dbReference type="ARBA" id="ARBA00022553"/>
    </source>
</evidence>
<evidence type="ECO:0000259" key="9">
    <source>
        <dbReference type="PROSITE" id="PS50894"/>
    </source>
</evidence>
<feature type="compositionally biased region" description="Low complexity" evidence="7">
    <location>
        <begin position="1491"/>
        <end position="1504"/>
    </location>
</feature>
<evidence type="ECO:0000313" key="10">
    <source>
        <dbReference type="EMBL" id="GEU28509.1"/>
    </source>
</evidence>
<feature type="compositionally biased region" description="Basic residues" evidence="7">
    <location>
        <begin position="1627"/>
        <end position="1636"/>
    </location>
</feature>
<dbReference type="InterPro" id="IPR002545">
    <property type="entry name" value="CheW-lke_dom"/>
</dbReference>
<evidence type="ECO:0000256" key="1">
    <source>
        <dbReference type="ARBA" id="ARBA00004514"/>
    </source>
</evidence>
<reference evidence="10" key="1">
    <citation type="journal article" date="2019" name="Sci. Rep.">
        <title>Draft genome of Tanacetum cinerariifolium, the natural source of mosquito coil.</title>
        <authorList>
            <person name="Yamashiro T."/>
            <person name="Shiraishi A."/>
            <person name="Satake H."/>
            <person name="Nakayama K."/>
        </authorList>
    </citation>
    <scope>NUCLEOTIDE SEQUENCE</scope>
</reference>
<dbReference type="PROSITE" id="PS50894">
    <property type="entry name" value="HPT"/>
    <property type="match status" value="1"/>
</dbReference>
<feature type="region of interest" description="Disordered" evidence="7">
    <location>
        <begin position="22"/>
        <end position="79"/>
    </location>
</feature>
<feature type="compositionally biased region" description="Basic residues" evidence="7">
    <location>
        <begin position="899"/>
        <end position="909"/>
    </location>
</feature>
<dbReference type="PANTHER" id="PTHR22617">
    <property type="entry name" value="CHEMOTAXIS SENSOR HISTIDINE KINASE-RELATED"/>
    <property type="match status" value="1"/>
</dbReference>
<feature type="compositionally biased region" description="Basic and acidic residues" evidence="7">
    <location>
        <begin position="166"/>
        <end position="183"/>
    </location>
</feature>
<feature type="region of interest" description="Disordered" evidence="7">
    <location>
        <begin position="1295"/>
        <end position="1548"/>
    </location>
</feature>
<evidence type="ECO:0000259" key="8">
    <source>
        <dbReference type="PROSITE" id="PS50851"/>
    </source>
</evidence>
<feature type="compositionally biased region" description="Basic residues" evidence="7">
    <location>
        <begin position="1705"/>
        <end position="1723"/>
    </location>
</feature>
<keyword evidence="4" id="KW-0418">Kinase</keyword>
<dbReference type="InterPro" id="IPR036061">
    <property type="entry name" value="CheW-like_dom_sf"/>
</dbReference>
<dbReference type="Pfam" id="PF01627">
    <property type="entry name" value="Hpt"/>
    <property type="match status" value="1"/>
</dbReference>
<name>A0A699GF53_TANCI</name>
<dbReference type="SMART" id="SM00260">
    <property type="entry name" value="CheW"/>
    <property type="match status" value="1"/>
</dbReference>
<feature type="compositionally biased region" description="Basic residues" evidence="7">
    <location>
        <begin position="1242"/>
        <end position="1251"/>
    </location>
</feature>
<evidence type="ECO:0000256" key="5">
    <source>
        <dbReference type="ARBA" id="ARBA00022864"/>
    </source>
</evidence>
<feature type="compositionally biased region" description="Low complexity" evidence="7">
    <location>
        <begin position="1037"/>
        <end position="1047"/>
    </location>
</feature>
<evidence type="ECO:0000256" key="3">
    <source>
        <dbReference type="ARBA" id="ARBA00022679"/>
    </source>
</evidence>
<feature type="compositionally biased region" description="Low complexity" evidence="7">
    <location>
        <begin position="1309"/>
        <end position="1319"/>
    </location>
</feature>
<feature type="compositionally biased region" description="Basic residues" evidence="7">
    <location>
        <begin position="137"/>
        <end position="153"/>
    </location>
</feature>
<feature type="region of interest" description="Disordered" evidence="7">
    <location>
        <begin position="1585"/>
        <end position="1856"/>
    </location>
</feature>
<dbReference type="GO" id="GO:0006935">
    <property type="term" value="P:chemotaxis"/>
    <property type="evidence" value="ECO:0007669"/>
    <property type="project" value="InterPro"/>
</dbReference>
<dbReference type="Gene3D" id="1.20.120.160">
    <property type="entry name" value="HPT domain"/>
    <property type="match status" value="1"/>
</dbReference>
<keyword evidence="5" id="KW-0932">Cytokinin signaling pathway</keyword>
<dbReference type="PROSITE" id="PS50851">
    <property type="entry name" value="CHEW"/>
    <property type="match status" value="1"/>
</dbReference>
<feature type="compositionally biased region" description="Basic and acidic residues" evidence="7">
    <location>
        <begin position="970"/>
        <end position="979"/>
    </location>
</feature>
<feature type="region of interest" description="Disordered" evidence="7">
    <location>
        <begin position="385"/>
        <end position="495"/>
    </location>
</feature>
<evidence type="ECO:0008006" key="11">
    <source>
        <dbReference type="Google" id="ProtNLM"/>
    </source>
</evidence>
<feature type="compositionally biased region" description="Basic and acidic residues" evidence="7">
    <location>
        <begin position="296"/>
        <end position="317"/>
    </location>
</feature>
<dbReference type="Gene3D" id="2.30.30.40">
    <property type="entry name" value="SH3 Domains"/>
    <property type="match status" value="1"/>
</dbReference>
<feature type="compositionally biased region" description="Low complexity" evidence="7">
    <location>
        <begin position="1738"/>
        <end position="1749"/>
    </location>
</feature>
<accession>A0A699GF53</accession>
<dbReference type="SUPFAM" id="SSF47226">
    <property type="entry name" value="Histidine-containing phosphotransfer domain, HPT domain"/>
    <property type="match status" value="1"/>
</dbReference>
<feature type="region of interest" description="Disordered" evidence="7">
    <location>
        <begin position="117"/>
        <end position="352"/>
    </location>
</feature>
<dbReference type="InterPro" id="IPR039315">
    <property type="entry name" value="CheW"/>
</dbReference>
<feature type="compositionally biased region" description="Gly residues" evidence="7">
    <location>
        <begin position="755"/>
        <end position="774"/>
    </location>
</feature>
<feature type="compositionally biased region" description="Low complexity" evidence="7">
    <location>
        <begin position="38"/>
        <end position="56"/>
    </location>
</feature>
<feature type="compositionally biased region" description="Basic and acidic residues" evidence="7">
    <location>
        <begin position="255"/>
        <end position="271"/>
    </location>
</feature>
<dbReference type="InterPro" id="IPR008207">
    <property type="entry name" value="Sig_transdc_His_kin_Hpt_dom"/>
</dbReference>
<feature type="compositionally biased region" description="Basic residues" evidence="7">
    <location>
        <begin position="1685"/>
        <end position="1694"/>
    </location>
</feature>
<feature type="region of interest" description="Disordered" evidence="7">
    <location>
        <begin position="1187"/>
        <end position="1251"/>
    </location>
</feature>
<feature type="compositionally biased region" description="Low complexity" evidence="7">
    <location>
        <begin position="452"/>
        <end position="472"/>
    </location>
</feature>
<feature type="domain" description="CheW-like" evidence="8">
    <location>
        <begin position="1128"/>
        <end position="1288"/>
    </location>
</feature>
<protein>
    <recommendedName>
        <fullName evidence="11">Chemotaxis protein CheA</fullName>
    </recommendedName>
</protein>
<gene>
    <name evidence="10" type="ORF">Tci_000487</name>
</gene>
<comment type="subcellular location">
    <subcellularLocation>
        <location evidence="1">Cytoplasm</location>
        <location evidence="1">Cytosol</location>
    </subcellularLocation>
</comment>
<feature type="compositionally biased region" description="Basic and acidic residues" evidence="7">
    <location>
        <begin position="917"/>
        <end position="933"/>
    </location>
</feature>
<evidence type="ECO:0000256" key="7">
    <source>
        <dbReference type="SAM" id="MobiDB-lite"/>
    </source>
</evidence>
<feature type="compositionally biased region" description="Basic residues" evidence="7">
    <location>
        <begin position="980"/>
        <end position="999"/>
    </location>
</feature>